<dbReference type="Gene3D" id="1.10.1380.10">
    <property type="entry name" value="Neutral endopeptidase , domain2"/>
    <property type="match status" value="2"/>
</dbReference>
<dbReference type="InterPro" id="IPR000718">
    <property type="entry name" value="Peptidase_M13"/>
</dbReference>
<dbReference type="Proteomes" id="UP000299102">
    <property type="component" value="Unassembled WGS sequence"/>
</dbReference>
<protein>
    <submittedName>
        <fullName evidence="4">Neprilysin-4</fullName>
    </submittedName>
</protein>
<dbReference type="PROSITE" id="PS51885">
    <property type="entry name" value="NEPRILYSIN"/>
    <property type="match status" value="1"/>
</dbReference>
<name>A0A4C2A7J3_EUMVA</name>
<dbReference type="InterPro" id="IPR042089">
    <property type="entry name" value="Peptidase_M13_dom_2"/>
</dbReference>
<dbReference type="EMBL" id="BGZK01002597">
    <property type="protein sequence ID" value="GBP95194.1"/>
    <property type="molecule type" value="Genomic_DNA"/>
</dbReference>
<dbReference type="GO" id="GO:0016485">
    <property type="term" value="P:protein processing"/>
    <property type="evidence" value="ECO:0007669"/>
    <property type="project" value="TreeGrafter"/>
</dbReference>
<comment type="caution">
    <text evidence="4">The sequence shown here is derived from an EMBL/GenBank/DDBJ whole genome shotgun (WGS) entry which is preliminary data.</text>
</comment>
<evidence type="ECO:0000256" key="2">
    <source>
        <dbReference type="ARBA" id="ARBA00007357"/>
    </source>
</evidence>
<evidence type="ECO:0000313" key="4">
    <source>
        <dbReference type="EMBL" id="GBP95194.1"/>
    </source>
</evidence>
<dbReference type="STRING" id="151549.A0A4C2A7J3"/>
<organism evidence="4 5">
    <name type="scientific">Eumeta variegata</name>
    <name type="common">Bagworm moth</name>
    <name type="synonym">Eumeta japonica</name>
    <dbReference type="NCBI Taxonomy" id="151549"/>
    <lineage>
        <taxon>Eukaryota</taxon>
        <taxon>Metazoa</taxon>
        <taxon>Ecdysozoa</taxon>
        <taxon>Arthropoda</taxon>
        <taxon>Hexapoda</taxon>
        <taxon>Insecta</taxon>
        <taxon>Pterygota</taxon>
        <taxon>Neoptera</taxon>
        <taxon>Endopterygota</taxon>
        <taxon>Lepidoptera</taxon>
        <taxon>Glossata</taxon>
        <taxon>Ditrysia</taxon>
        <taxon>Tineoidea</taxon>
        <taxon>Psychidae</taxon>
        <taxon>Oiketicinae</taxon>
        <taxon>Eumeta</taxon>
    </lineage>
</organism>
<comment type="similarity">
    <text evidence="2">Belongs to the peptidase M13 family.</text>
</comment>
<dbReference type="Gene3D" id="3.40.390.10">
    <property type="entry name" value="Collagenase (Catalytic Domain)"/>
    <property type="match status" value="1"/>
</dbReference>
<evidence type="ECO:0000313" key="5">
    <source>
        <dbReference type="Proteomes" id="UP000299102"/>
    </source>
</evidence>
<comment type="subcellular location">
    <subcellularLocation>
        <location evidence="1">Cell membrane</location>
        <topology evidence="1">Single-pass type II membrane protein</topology>
    </subcellularLocation>
</comment>
<dbReference type="GO" id="GO:0005886">
    <property type="term" value="C:plasma membrane"/>
    <property type="evidence" value="ECO:0007669"/>
    <property type="project" value="UniProtKB-SubCell"/>
</dbReference>
<dbReference type="InterPro" id="IPR008753">
    <property type="entry name" value="Peptidase_M13_N"/>
</dbReference>
<dbReference type="PANTHER" id="PTHR11733:SF240">
    <property type="entry name" value="GH14155P-RELATED"/>
    <property type="match status" value="1"/>
</dbReference>
<proteinExistence type="inferred from homology"/>
<dbReference type="Pfam" id="PF05649">
    <property type="entry name" value="Peptidase_M13_N"/>
    <property type="match status" value="1"/>
</dbReference>
<dbReference type="PANTHER" id="PTHR11733">
    <property type="entry name" value="ZINC METALLOPROTEASE FAMILY M13 NEPRILYSIN-RELATED"/>
    <property type="match status" value="1"/>
</dbReference>
<dbReference type="GO" id="GO:0004222">
    <property type="term" value="F:metalloendopeptidase activity"/>
    <property type="evidence" value="ECO:0007669"/>
    <property type="project" value="InterPro"/>
</dbReference>
<dbReference type="OrthoDB" id="7867452at2759"/>
<dbReference type="SUPFAM" id="SSF55486">
    <property type="entry name" value="Metalloproteases ('zincins'), catalytic domain"/>
    <property type="match status" value="1"/>
</dbReference>
<evidence type="ECO:0000256" key="1">
    <source>
        <dbReference type="ARBA" id="ARBA00004401"/>
    </source>
</evidence>
<keyword evidence="5" id="KW-1185">Reference proteome</keyword>
<gene>
    <name evidence="4" type="primary">Nep4</name>
    <name evidence="4" type="ORF">EVAR_100953_1</name>
</gene>
<sequence>MRNWNKRSWNWQGVLVKLHANCGVSPLFAVTVAKLPGTNETCFHLKPSGLGLPDPSFYNGGSESKPVKAYKAFLKDAALTLDASSADAVFFADDVFAFEQRLATVMAEDMFKEKVYTLAELNEAEKSVSVMHLHRVPPAGCCYESKKKDLPRWEFCTDFVLEAMPLASLALLEDDPEVNLNNDDTSNESVQRVFETVCTAAVNQITTSSNLDENYKSLALKEIDGLTLQIGLKSHAKTHDFLNNYYSQLSVQIQNFFANLNNILDFERRLIQQSYIYPKINIIRETSKHLVQMKVVYDRFVRAVIIPASLLQSPYYHDSYPRDVQYARIGVPIGKAIAEAIDVTDQNTGASLKKYGAKTIYCLHGLLSNTTRWIGTRDEIDVVAKTAYLEVIGGTLAELASQRTEEEHSLLPELEEYSGDGLLP</sequence>
<dbReference type="AlphaFoldDB" id="A0A4C2A7J3"/>
<accession>A0A4C2A7J3</accession>
<evidence type="ECO:0000259" key="3">
    <source>
        <dbReference type="Pfam" id="PF05649"/>
    </source>
</evidence>
<dbReference type="InterPro" id="IPR024079">
    <property type="entry name" value="MetalloPept_cat_dom_sf"/>
</dbReference>
<reference evidence="4 5" key="1">
    <citation type="journal article" date="2019" name="Commun. Biol.">
        <title>The bagworm genome reveals a unique fibroin gene that provides high tensile strength.</title>
        <authorList>
            <person name="Kono N."/>
            <person name="Nakamura H."/>
            <person name="Ohtoshi R."/>
            <person name="Tomita M."/>
            <person name="Numata K."/>
            <person name="Arakawa K."/>
        </authorList>
    </citation>
    <scope>NUCLEOTIDE SEQUENCE [LARGE SCALE GENOMIC DNA]</scope>
</reference>
<feature type="domain" description="Peptidase M13 N-terminal" evidence="3">
    <location>
        <begin position="5"/>
        <end position="127"/>
    </location>
</feature>